<protein>
    <submittedName>
        <fullName evidence="1">Uncharacterized protein</fullName>
    </submittedName>
</protein>
<dbReference type="AlphaFoldDB" id="A0A2P5CE69"/>
<dbReference type="EMBL" id="JXTC01000376">
    <property type="protein sequence ID" value="PON59362.1"/>
    <property type="molecule type" value="Genomic_DNA"/>
</dbReference>
<dbReference type="InParanoid" id="A0A2P5CE69"/>
<sequence length="106" mass="11638">MLGPFRLTVEWRLIEACRSSSPATQTHSVGSPNLHCERGRAACVSRRLISLGRHLREAGLAGGHVAVGGQSTRGSGDGARDCFKRLVQTDRDKRREKGLMQLIKEE</sequence>
<comment type="caution">
    <text evidence="1">The sequence shown here is derived from an EMBL/GenBank/DDBJ whole genome shotgun (WGS) entry which is preliminary data.</text>
</comment>
<name>A0A2P5CE69_TREOI</name>
<reference evidence="2" key="1">
    <citation type="submission" date="2016-06" db="EMBL/GenBank/DDBJ databases">
        <title>Parallel loss of symbiosis genes in relatives of nitrogen-fixing non-legume Parasponia.</title>
        <authorList>
            <person name="Van Velzen R."/>
            <person name="Holmer R."/>
            <person name="Bu F."/>
            <person name="Rutten L."/>
            <person name="Van Zeijl A."/>
            <person name="Liu W."/>
            <person name="Santuari L."/>
            <person name="Cao Q."/>
            <person name="Sharma T."/>
            <person name="Shen D."/>
            <person name="Roswanjaya Y."/>
            <person name="Wardhani T."/>
            <person name="Kalhor M.S."/>
            <person name="Jansen J."/>
            <person name="Van den Hoogen J."/>
            <person name="Gungor B."/>
            <person name="Hartog M."/>
            <person name="Hontelez J."/>
            <person name="Verver J."/>
            <person name="Yang W.-C."/>
            <person name="Schijlen E."/>
            <person name="Repin R."/>
            <person name="Schilthuizen M."/>
            <person name="Schranz E."/>
            <person name="Heidstra R."/>
            <person name="Miyata K."/>
            <person name="Fedorova E."/>
            <person name="Kohlen W."/>
            <person name="Bisseling T."/>
            <person name="Smit S."/>
            <person name="Geurts R."/>
        </authorList>
    </citation>
    <scope>NUCLEOTIDE SEQUENCE [LARGE SCALE GENOMIC DNA]</scope>
    <source>
        <strain evidence="2">cv. RG33-2</strain>
    </source>
</reference>
<accession>A0A2P5CE69</accession>
<evidence type="ECO:0000313" key="1">
    <source>
        <dbReference type="EMBL" id="PON59362.1"/>
    </source>
</evidence>
<evidence type="ECO:0000313" key="2">
    <source>
        <dbReference type="Proteomes" id="UP000237000"/>
    </source>
</evidence>
<gene>
    <name evidence="1" type="ORF">TorRG33x02_288460</name>
</gene>
<keyword evidence="2" id="KW-1185">Reference proteome</keyword>
<organism evidence="1 2">
    <name type="scientific">Trema orientale</name>
    <name type="common">Charcoal tree</name>
    <name type="synonym">Celtis orientalis</name>
    <dbReference type="NCBI Taxonomy" id="63057"/>
    <lineage>
        <taxon>Eukaryota</taxon>
        <taxon>Viridiplantae</taxon>
        <taxon>Streptophyta</taxon>
        <taxon>Embryophyta</taxon>
        <taxon>Tracheophyta</taxon>
        <taxon>Spermatophyta</taxon>
        <taxon>Magnoliopsida</taxon>
        <taxon>eudicotyledons</taxon>
        <taxon>Gunneridae</taxon>
        <taxon>Pentapetalae</taxon>
        <taxon>rosids</taxon>
        <taxon>fabids</taxon>
        <taxon>Rosales</taxon>
        <taxon>Cannabaceae</taxon>
        <taxon>Trema</taxon>
    </lineage>
</organism>
<dbReference type="Proteomes" id="UP000237000">
    <property type="component" value="Unassembled WGS sequence"/>
</dbReference>
<proteinExistence type="predicted"/>